<evidence type="ECO:0000313" key="2">
    <source>
        <dbReference type="Proteomes" id="UP000198781"/>
    </source>
</evidence>
<dbReference type="AlphaFoldDB" id="A0A1G7A4B5"/>
<dbReference type="Proteomes" id="UP000198781">
    <property type="component" value="Unassembled WGS sequence"/>
</dbReference>
<dbReference type="InterPro" id="IPR017748">
    <property type="entry name" value="TagF"/>
</dbReference>
<dbReference type="InterPro" id="IPR038225">
    <property type="entry name" value="TagF_sf"/>
</dbReference>
<dbReference type="NCBIfam" id="TIGR03373">
    <property type="entry name" value="VI_minor_4"/>
    <property type="match status" value="1"/>
</dbReference>
<protein>
    <submittedName>
        <fullName evidence="1">Type VI secretion system protein ImpM</fullName>
    </submittedName>
</protein>
<dbReference type="Gene3D" id="3.40.1730.10">
    <property type="entry name" value="pa0076 domain"/>
    <property type="match status" value="1"/>
</dbReference>
<reference evidence="1 2" key="1">
    <citation type="submission" date="2016-10" db="EMBL/GenBank/DDBJ databases">
        <authorList>
            <person name="de Groot N.N."/>
        </authorList>
    </citation>
    <scope>NUCLEOTIDE SEQUENCE [LARGE SCALE GENOMIC DNA]</scope>
    <source>
        <strain evidence="1 2">DSM 16619</strain>
    </source>
</reference>
<organism evidence="1 2">
    <name type="scientific">Paracidovorax valerianellae</name>
    <dbReference type="NCBI Taxonomy" id="187868"/>
    <lineage>
        <taxon>Bacteria</taxon>
        <taxon>Pseudomonadati</taxon>
        <taxon>Pseudomonadota</taxon>
        <taxon>Betaproteobacteria</taxon>
        <taxon>Burkholderiales</taxon>
        <taxon>Comamonadaceae</taxon>
        <taxon>Paracidovorax</taxon>
    </lineage>
</organism>
<dbReference type="EMBL" id="FMZC01000012">
    <property type="protein sequence ID" value="SDE09642.1"/>
    <property type="molecule type" value="Genomic_DNA"/>
</dbReference>
<dbReference type="STRING" id="187868.SAMN05192589_11259"/>
<keyword evidence="2" id="KW-1185">Reference proteome</keyword>
<evidence type="ECO:0000313" key="1">
    <source>
        <dbReference type="EMBL" id="SDE09642.1"/>
    </source>
</evidence>
<sequence>MPRAVGDEWDAWLSRGLDQLRAKGSGQWEPGFIQSPLWFFVASLGGKALPFCGVLAPSADRIGRCYPITALAIASDRACSLAPDPMLERFFAGTREAIVDARRLAWPAEELDAKLSSLPWPFNADIAPAAAAPSMAGILADLGLSPSQGVGGTGGRPWGAGRDVLRSKQARSVWWSDSPGGSEMLEHNGPFDDHLFSRLFKKIAA</sequence>
<accession>A0A1G7A4B5</accession>
<proteinExistence type="predicted"/>
<name>A0A1G7A4B5_9BURK</name>
<dbReference type="Pfam" id="PF09867">
    <property type="entry name" value="TagF_N"/>
    <property type="match status" value="1"/>
</dbReference>
<gene>
    <name evidence="1" type="ORF">SAMN05192589_11259</name>
</gene>